<proteinExistence type="predicted"/>
<evidence type="ECO:0000313" key="1">
    <source>
        <dbReference type="EMBL" id="MBC8176638.1"/>
    </source>
</evidence>
<protein>
    <submittedName>
        <fullName evidence="1">Uncharacterized protein</fullName>
    </submittedName>
</protein>
<dbReference type="AlphaFoldDB" id="A0A8J6MWL0"/>
<reference evidence="1 2" key="1">
    <citation type="submission" date="2020-08" db="EMBL/GenBank/DDBJ databases">
        <title>Bridging the membrane lipid divide: bacteria of the FCB group superphylum have the potential to synthesize archaeal ether lipids.</title>
        <authorList>
            <person name="Villanueva L."/>
            <person name="Von Meijenfeldt F.A.B."/>
            <person name="Westbye A.B."/>
            <person name="Yadav S."/>
            <person name="Hopmans E.C."/>
            <person name="Dutilh B.E."/>
            <person name="Sinninghe Damste J.S."/>
        </authorList>
    </citation>
    <scope>NUCLEOTIDE SEQUENCE [LARGE SCALE GENOMIC DNA]</scope>
    <source>
        <strain evidence="1">NIOZ-UU27</strain>
    </source>
</reference>
<sequence>MIYEFAISPALCSNWQDLRFFLTTFGGEQGRLLSDIPRKKWIRLARLAIKHSDNGQLMKKRLVAGIERLARKAIYCRSSVPGSQDERWIAHAIEAHKNRPFKAIITDCYDGGDDCILRNNQEFTENCLWNIPIDTTAERRPHEMIEAIKPMLDCAREVILIDRNFDPDKYRWRPFLLGLSEFLSKREFSPSINKIDYHLGDRIAANHMQWLCNAHISKKLPPGMIVNFTVWPWGELHDRYILTDIGGVDFGIGLDIHDGSGPENVRVSRISEQTREKWWKACKKKNATFSLG</sequence>
<dbReference type="Proteomes" id="UP000650524">
    <property type="component" value="Unassembled WGS sequence"/>
</dbReference>
<comment type="caution">
    <text evidence="1">The sequence shown here is derived from an EMBL/GenBank/DDBJ whole genome shotgun (WGS) entry which is preliminary data.</text>
</comment>
<accession>A0A8J6MWL0</accession>
<dbReference type="EMBL" id="JACNJD010000149">
    <property type="protein sequence ID" value="MBC8176638.1"/>
    <property type="molecule type" value="Genomic_DNA"/>
</dbReference>
<organism evidence="1 2">
    <name type="scientific">Candidatus Desulfacyla euxinica</name>
    <dbReference type="NCBI Taxonomy" id="2841693"/>
    <lineage>
        <taxon>Bacteria</taxon>
        <taxon>Deltaproteobacteria</taxon>
        <taxon>Candidatus Desulfacyla</taxon>
    </lineage>
</organism>
<gene>
    <name evidence="1" type="ORF">H8E19_04465</name>
</gene>
<name>A0A8J6MWL0_9DELT</name>
<evidence type="ECO:0000313" key="2">
    <source>
        <dbReference type="Proteomes" id="UP000650524"/>
    </source>
</evidence>